<gene>
    <name evidence="4" type="ORF">APLA_LOCUS9520</name>
</gene>
<name>A0A8S1A970_ARCPL</name>
<reference evidence="4 5" key="1">
    <citation type="submission" date="2020-04" db="EMBL/GenBank/DDBJ databases">
        <authorList>
            <person name="Wallbank WR R."/>
            <person name="Pardo Diaz C."/>
            <person name="Kozak K."/>
            <person name="Martin S."/>
            <person name="Jiggins C."/>
            <person name="Moest M."/>
            <person name="Warren A I."/>
            <person name="Byers J.R.P. K."/>
            <person name="Montejo-Kovacevich G."/>
            <person name="Yen C E."/>
        </authorList>
    </citation>
    <scope>NUCLEOTIDE SEQUENCE [LARGE SCALE GENOMIC DNA]</scope>
</reference>
<evidence type="ECO:0000259" key="3">
    <source>
        <dbReference type="Pfam" id="PF14846"/>
    </source>
</evidence>
<feature type="compositionally biased region" description="Basic and acidic residues" evidence="2">
    <location>
        <begin position="128"/>
        <end position="148"/>
    </location>
</feature>
<dbReference type="OrthoDB" id="10067964at2759"/>
<feature type="domain" description="DUF4485" evidence="3">
    <location>
        <begin position="9"/>
        <end position="86"/>
    </location>
</feature>
<feature type="region of interest" description="Disordered" evidence="2">
    <location>
        <begin position="122"/>
        <end position="149"/>
    </location>
</feature>
<sequence length="576" mass="66522">MDENDLANLDLDFKRYLQLLRPYLMHLANENVVKLCDTWIQRLSDCKDDEKVLRNKYIFLLCYQLARGIFDKPFLSHPPSKLQDLSDDLNSDDSSSEVEDLVKEKPKTRVLYNSKNLTVSESDYLSQDDDKTGNENANNHEKYEKRDTTFGPRHSQTIICYRCPELQTSDHKVQGDEYELRANNLIKKLREIKMQNLLLNRELTSLREESKCAHVLTEGLVNKVDIATSPIVHRNDSSATLNSLRHQLQEIQDSRNVLIETISNLQNQIDNFNELKRNEIDDIEAKHKLELIKVRTDARDETKLIYDKKFEELKQSYENTIAKIQQTAEHEINAVTKTKDEIISEKNKLLDSKDKSIAELTNQIEAQKTTVHSMITQFIEKSSEDVSCQGLRIKNQLLEKRLNKIEKSKLKCTKIFDSKLSQLQRDKHLAECSLQLQLVRQRAQIVSEISDDNQTELNTSLDKLESKYKDIVANIQATAIQRRIQDQRALECLMQTVCGFDGQNQYSNPLRNPNQSYESESTSFARNNRVGNVAMGAKSFGEDSVMPGFCLNGDRMGELFERVHIPQRDNCNAEAR</sequence>
<feature type="compositionally biased region" description="Acidic residues" evidence="2">
    <location>
        <begin position="85"/>
        <end position="99"/>
    </location>
</feature>
<feature type="coiled-coil region" evidence="1">
    <location>
        <begin position="241"/>
        <end position="282"/>
    </location>
</feature>
<feature type="coiled-coil region" evidence="1">
    <location>
        <begin position="175"/>
        <end position="209"/>
    </location>
</feature>
<dbReference type="InterPro" id="IPR027831">
    <property type="entry name" value="DUF4485"/>
</dbReference>
<protein>
    <recommendedName>
        <fullName evidence="3">DUF4485 domain-containing protein</fullName>
    </recommendedName>
</protein>
<feature type="coiled-coil region" evidence="1">
    <location>
        <begin position="350"/>
        <end position="408"/>
    </location>
</feature>
<proteinExistence type="predicted"/>
<evidence type="ECO:0000313" key="5">
    <source>
        <dbReference type="Proteomes" id="UP000494256"/>
    </source>
</evidence>
<dbReference type="AlphaFoldDB" id="A0A8S1A970"/>
<evidence type="ECO:0000313" key="4">
    <source>
        <dbReference type="EMBL" id="CAB3241257.1"/>
    </source>
</evidence>
<evidence type="ECO:0000256" key="1">
    <source>
        <dbReference type="SAM" id="Coils"/>
    </source>
</evidence>
<feature type="region of interest" description="Disordered" evidence="2">
    <location>
        <begin position="83"/>
        <end position="102"/>
    </location>
</feature>
<accession>A0A8S1A970</accession>
<evidence type="ECO:0000256" key="2">
    <source>
        <dbReference type="SAM" id="MobiDB-lite"/>
    </source>
</evidence>
<dbReference type="Pfam" id="PF14846">
    <property type="entry name" value="DUF4485"/>
    <property type="match status" value="1"/>
</dbReference>
<dbReference type="EMBL" id="CADEBD010000309">
    <property type="protein sequence ID" value="CAB3241257.1"/>
    <property type="molecule type" value="Genomic_DNA"/>
</dbReference>
<comment type="caution">
    <text evidence="4">The sequence shown here is derived from an EMBL/GenBank/DDBJ whole genome shotgun (WGS) entry which is preliminary data.</text>
</comment>
<dbReference type="Proteomes" id="UP000494256">
    <property type="component" value="Unassembled WGS sequence"/>
</dbReference>
<organism evidence="4 5">
    <name type="scientific">Arctia plantaginis</name>
    <name type="common">Wood tiger moth</name>
    <name type="synonym">Phalaena plantaginis</name>
    <dbReference type="NCBI Taxonomy" id="874455"/>
    <lineage>
        <taxon>Eukaryota</taxon>
        <taxon>Metazoa</taxon>
        <taxon>Ecdysozoa</taxon>
        <taxon>Arthropoda</taxon>
        <taxon>Hexapoda</taxon>
        <taxon>Insecta</taxon>
        <taxon>Pterygota</taxon>
        <taxon>Neoptera</taxon>
        <taxon>Endopterygota</taxon>
        <taxon>Lepidoptera</taxon>
        <taxon>Glossata</taxon>
        <taxon>Ditrysia</taxon>
        <taxon>Noctuoidea</taxon>
        <taxon>Erebidae</taxon>
        <taxon>Arctiinae</taxon>
        <taxon>Arctia</taxon>
    </lineage>
</organism>
<keyword evidence="1" id="KW-0175">Coiled coil</keyword>